<dbReference type="InterPro" id="IPR009061">
    <property type="entry name" value="DNA-bd_dom_put_sf"/>
</dbReference>
<dbReference type="Proteomes" id="UP000027822">
    <property type="component" value="Unassembled WGS sequence"/>
</dbReference>
<name>A0A073K4W4_9BACI</name>
<dbReference type="RefSeq" id="WP_034643573.1">
    <property type="nucleotide sequence ID" value="NZ_CBCSJC010000026.1"/>
</dbReference>
<dbReference type="Pfam" id="PF13152">
    <property type="entry name" value="DUF3967"/>
    <property type="match status" value="1"/>
</dbReference>
<accession>A0A073K4W4</accession>
<keyword evidence="4" id="KW-1185">Reference proteome</keyword>
<keyword evidence="1" id="KW-0175">Coiled coil</keyword>
<protein>
    <submittedName>
        <fullName evidence="3">DNA-binding protein</fullName>
    </submittedName>
</protein>
<organism evidence="3 4">
    <name type="scientific">Bacillus manliponensis</name>
    <dbReference type="NCBI Taxonomy" id="574376"/>
    <lineage>
        <taxon>Bacteria</taxon>
        <taxon>Bacillati</taxon>
        <taxon>Bacillota</taxon>
        <taxon>Bacilli</taxon>
        <taxon>Bacillales</taxon>
        <taxon>Bacillaceae</taxon>
        <taxon>Bacillus</taxon>
        <taxon>Bacillus cereus group</taxon>
    </lineage>
</organism>
<comment type="caution">
    <text evidence="3">The sequence shown here is derived from an EMBL/GenBank/DDBJ whole genome shotgun (WGS) entry which is preliminary data.</text>
</comment>
<dbReference type="InterPro" id="IPR025052">
    <property type="entry name" value="DUF3967"/>
</dbReference>
<dbReference type="OrthoDB" id="2456581at2"/>
<proteinExistence type="predicted"/>
<dbReference type="Gene3D" id="1.10.1660.10">
    <property type="match status" value="1"/>
</dbReference>
<feature type="coiled-coil region" evidence="1">
    <location>
        <begin position="101"/>
        <end position="128"/>
    </location>
</feature>
<dbReference type="GO" id="GO:0003677">
    <property type="term" value="F:DNA binding"/>
    <property type="evidence" value="ECO:0007669"/>
    <property type="project" value="UniProtKB-KW"/>
</dbReference>
<dbReference type="SUPFAM" id="SSF46955">
    <property type="entry name" value="Putative DNA-binding domain"/>
    <property type="match status" value="1"/>
</dbReference>
<evidence type="ECO:0000313" key="3">
    <source>
        <dbReference type="EMBL" id="KEK17318.1"/>
    </source>
</evidence>
<sequence length="178" mass="21139">MTNKTGNSQQIYSSKDVATLLQIQESTLRKYCILLEEHKYHFHKNEQGRRGFYDKDVITLKKLIEIKSHPDMTLKQACDAVMTWVNTNDVTDTDTAVTTENEQHDARYDELKSMIEQQNELLRQMAVKMDGQQRYIEESLNRRDQLLLESIRDMQEEKRALIEAAAAQKRPWWQFWKK</sequence>
<keyword evidence="3" id="KW-0238">DNA-binding</keyword>
<dbReference type="EMBL" id="JOTN01000032">
    <property type="protein sequence ID" value="KEK17318.1"/>
    <property type="molecule type" value="Genomic_DNA"/>
</dbReference>
<dbReference type="eggNOG" id="COG0789">
    <property type="taxonomic scope" value="Bacteria"/>
</dbReference>
<evidence type="ECO:0000256" key="1">
    <source>
        <dbReference type="SAM" id="Coils"/>
    </source>
</evidence>
<evidence type="ECO:0000313" key="4">
    <source>
        <dbReference type="Proteomes" id="UP000027822"/>
    </source>
</evidence>
<evidence type="ECO:0000259" key="2">
    <source>
        <dbReference type="Pfam" id="PF13152"/>
    </source>
</evidence>
<dbReference type="AlphaFoldDB" id="A0A073K4W4"/>
<feature type="domain" description="DUF3967" evidence="2">
    <location>
        <begin position="140"/>
        <end position="176"/>
    </location>
</feature>
<reference evidence="3 4" key="1">
    <citation type="submission" date="2014-06" db="EMBL/GenBank/DDBJ databases">
        <title>Draft genome sequence of Bacillus manliponensis JCM 15802 (MCCC 1A00708).</title>
        <authorList>
            <person name="Lai Q."/>
            <person name="Liu Y."/>
            <person name="Shao Z."/>
        </authorList>
    </citation>
    <scope>NUCLEOTIDE SEQUENCE [LARGE SCALE GENOMIC DNA]</scope>
    <source>
        <strain evidence="3 4">JCM 15802</strain>
    </source>
</reference>
<gene>
    <name evidence="3" type="ORF">BAMA_15625</name>
</gene>